<dbReference type="Proteomes" id="UP000051330">
    <property type="component" value="Unassembled WGS sequence"/>
</dbReference>
<protein>
    <submittedName>
        <fullName evidence="1">Uncharacterized protein</fullName>
    </submittedName>
</protein>
<proteinExistence type="predicted"/>
<dbReference type="AlphaFoldDB" id="A0A0R1MWR6"/>
<dbReference type="STRING" id="1423792.FD09_GL002901"/>
<comment type="caution">
    <text evidence="1">The sequence shown here is derived from an EMBL/GenBank/DDBJ whole genome shotgun (WGS) entry which is preliminary data.</text>
</comment>
<reference evidence="1 2" key="1">
    <citation type="journal article" date="2015" name="Genome Announc.">
        <title>Expanding the biotechnology potential of lactobacilli through comparative genomics of 213 strains and associated genera.</title>
        <authorList>
            <person name="Sun Z."/>
            <person name="Harris H.M."/>
            <person name="McCann A."/>
            <person name="Guo C."/>
            <person name="Argimon S."/>
            <person name="Zhang W."/>
            <person name="Yang X."/>
            <person name="Jeffery I.B."/>
            <person name="Cooney J.C."/>
            <person name="Kagawa T.F."/>
            <person name="Liu W."/>
            <person name="Song Y."/>
            <person name="Salvetti E."/>
            <person name="Wrobel A."/>
            <person name="Rasinkangas P."/>
            <person name="Parkhill J."/>
            <person name="Rea M.C."/>
            <person name="O'Sullivan O."/>
            <person name="Ritari J."/>
            <person name="Douillard F.P."/>
            <person name="Paul Ross R."/>
            <person name="Yang R."/>
            <person name="Briner A.E."/>
            <person name="Felis G.E."/>
            <person name="de Vos W.M."/>
            <person name="Barrangou R."/>
            <person name="Klaenhammer T.R."/>
            <person name="Caufield P.W."/>
            <person name="Cui Y."/>
            <person name="Zhang H."/>
            <person name="O'Toole P.W."/>
        </authorList>
    </citation>
    <scope>NUCLEOTIDE SEQUENCE [LARGE SCALE GENOMIC DNA]</scope>
    <source>
        <strain evidence="1 2">DSM 12744</strain>
    </source>
</reference>
<dbReference type="PATRIC" id="fig|1423792.3.peg.2974"/>
<keyword evidence="2" id="KW-1185">Reference proteome</keyword>
<name>A0A0R1MWR6_9LACO</name>
<evidence type="ECO:0000313" key="2">
    <source>
        <dbReference type="Proteomes" id="UP000051330"/>
    </source>
</evidence>
<organism evidence="1 2">
    <name type="scientific">Schleiferilactobacillus perolens DSM 12744</name>
    <dbReference type="NCBI Taxonomy" id="1423792"/>
    <lineage>
        <taxon>Bacteria</taxon>
        <taxon>Bacillati</taxon>
        <taxon>Bacillota</taxon>
        <taxon>Bacilli</taxon>
        <taxon>Lactobacillales</taxon>
        <taxon>Lactobacillaceae</taxon>
        <taxon>Schleiferilactobacillus</taxon>
    </lineage>
</organism>
<gene>
    <name evidence="1" type="ORF">FD09_GL002901</name>
</gene>
<accession>A0A0R1MWR6</accession>
<sequence length="54" mass="6301">MLEPTNPIPSYLNDYLYIKVPFKAKQVERAMTNWPDSFAKHLQDGHKGGYVYNN</sequence>
<dbReference type="EMBL" id="AZEC01000007">
    <property type="protein sequence ID" value="KRL12582.1"/>
    <property type="molecule type" value="Genomic_DNA"/>
</dbReference>
<evidence type="ECO:0000313" key="1">
    <source>
        <dbReference type="EMBL" id="KRL12582.1"/>
    </source>
</evidence>